<gene>
    <name evidence="7" type="ORF">FIBSPDRAFT_933663</name>
</gene>
<evidence type="ECO:0000256" key="4">
    <source>
        <dbReference type="PROSITE-ProRule" id="PRU01343"/>
    </source>
</evidence>
<dbReference type="PROSITE" id="PS51999">
    <property type="entry name" value="ZF_GRF"/>
    <property type="match status" value="1"/>
</dbReference>
<keyword evidence="8" id="KW-1185">Reference proteome</keyword>
<protein>
    <recommendedName>
        <fullName evidence="6">GRF-type domain-containing protein</fullName>
    </recommendedName>
</protein>
<feature type="domain" description="GRF-type" evidence="6">
    <location>
        <begin position="12"/>
        <end position="59"/>
    </location>
</feature>
<dbReference type="EMBL" id="KV417576">
    <property type="protein sequence ID" value="KZP18061.1"/>
    <property type="molecule type" value="Genomic_DNA"/>
</dbReference>
<proteinExistence type="predicted"/>
<dbReference type="GO" id="GO:0055088">
    <property type="term" value="P:lipid homeostasis"/>
    <property type="evidence" value="ECO:0007669"/>
    <property type="project" value="InterPro"/>
</dbReference>
<keyword evidence="3" id="KW-0862">Zinc</keyword>
<reference evidence="7 8" key="1">
    <citation type="journal article" date="2016" name="Mol. Biol. Evol.">
        <title>Comparative Genomics of Early-Diverging Mushroom-Forming Fungi Provides Insights into the Origins of Lignocellulose Decay Capabilities.</title>
        <authorList>
            <person name="Nagy L.G."/>
            <person name="Riley R."/>
            <person name="Tritt A."/>
            <person name="Adam C."/>
            <person name="Daum C."/>
            <person name="Floudas D."/>
            <person name="Sun H."/>
            <person name="Yadav J.S."/>
            <person name="Pangilinan J."/>
            <person name="Larsson K.H."/>
            <person name="Matsuura K."/>
            <person name="Barry K."/>
            <person name="Labutti K."/>
            <person name="Kuo R."/>
            <person name="Ohm R.A."/>
            <person name="Bhattacharya S.S."/>
            <person name="Shirouzu T."/>
            <person name="Yoshinaga Y."/>
            <person name="Martin F.M."/>
            <person name="Grigoriev I.V."/>
            <person name="Hibbett D.S."/>
        </authorList>
    </citation>
    <scope>NUCLEOTIDE SEQUENCE [LARGE SCALE GENOMIC DNA]</scope>
    <source>
        <strain evidence="7 8">CBS 109695</strain>
    </source>
</reference>
<dbReference type="AlphaFoldDB" id="A0A166GQB1"/>
<dbReference type="OrthoDB" id="5961at2759"/>
<evidence type="ECO:0000256" key="3">
    <source>
        <dbReference type="ARBA" id="ARBA00022833"/>
    </source>
</evidence>
<sequence>MTTMPYDRPWTCSDCGRKVPVAICKKKNENEGRMFVSMSQPLSPRCSHPCPYFRWVGPRLVASDSESSDSESNDSDSRPPSSPHIPPSPPSLVHVPVSRSTGVPTDHEYPNSSSTDSHKYPVAEVSNIQMSSEREHLTQDRSLPNQYNVYPPPAPPPQSDASIFFLDVVQDITKCAMHYKTNLCAINPIPAMAHQCASWDPCANQDPTIVGGLKNDRRNTQ</sequence>
<dbReference type="InterPro" id="IPR010666">
    <property type="entry name" value="Znf_GRF"/>
</dbReference>
<keyword evidence="1" id="KW-0479">Metal-binding</keyword>
<evidence type="ECO:0000259" key="6">
    <source>
        <dbReference type="PROSITE" id="PS51999"/>
    </source>
</evidence>
<dbReference type="GO" id="GO:0008270">
    <property type="term" value="F:zinc ion binding"/>
    <property type="evidence" value="ECO:0007669"/>
    <property type="project" value="UniProtKB-KW"/>
</dbReference>
<dbReference type="Proteomes" id="UP000076532">
    <property type="component" value="Unassembled WGS sequence"/>
</dbReference>
<evidence type="ECO:0000256" key="5">
    <source>
        <dbReference type="SAM" id="MobiDB-lite"/>
    </source>
</evidence>
<dbReference type="Pfam" id="PF10104">
    <property type="entry name" value="Brr6_like_C_C"/>
    <property type="match status" value="1"/>
</dbReference>
<evidence type="ECO:0000256" key="2">
    <source>
        <dbReference type="ARBA" id="ARBA00022771"/>
    </source>
</evidence>
<dbReference type="GO" id="GO:0031965">
    <property type="term" value="C:nuclear membrane"/>
    <property type="evidence" value="ECO:0007669"/>
    <property type="project" value="InterPro"/>
</dbReference>
<evidence type="ECO:0000256" key="1">
    <source>
        <dbReference type="ARBA" id="ARBA00022723"/>
    </source>
</evidence>
<feature type="compositionally biased region" description="Low complexity" evidence="5">
    <location>
        <begin position="91"/>
        <end position="100"/>
    </location>
</feature>
<accession>A0A166GQB1</accession>
<name>A0A166GQB1_9AGAM</name>
<keyword evidence="2 4" id="KW-0863">Zinc-finger</keyword>
<evidence type="ECO:0000313" key="7">
    <source>
        <dbReference type="EMBL" id="KZP18061.1"/>
    </source>
</evidence>
<dbReference type="InterPro" id="IPR018767">
    <property type="entry name" value="Brl1/Brr6_dom"/>
</dbReference>
<feature type="region of interest" description="Disordered" evidence="5">
    <location>
        <begin position="62"/>
        <end position="121"/>
    </location>
</feature>
<feature type="compositionally biased region" description="Pro residues" evidence="5">
    <location>
        <begin position="80"/>
        <end position="90"/>
    </location>
</feature>
<evidence type="ECO:0000313" key="8">
    <source>
        <dbReference type="Proteomes" id="UP000076532"/>
    </source>
</evidence>
<organism evidence="7 8">
    <name type="scientific">Athelia psychrophila</name>
    <dbReference type="NCBI Taxonomy" id="1759441"/>
    <lineage>
        <taxon>Eukaryota</taxon>
        <taxon>Fungi</taxon>
        <taxon>Dikarya</taxon>
        <taxon>Basidiomycota</taxon>
        <taxon>Agaricomycotina</taxon>
        <taxon>Agaricomycetes</taxon>
        <taxon>Agaricomycetidae</taxon>
        <taxon>Atheliales</taxon>
        <taxon>Atheliaceae</taxon>
        <taxon>Athelia</taxon>
    </lineage>
</organism>